<evidence type="ECO:0000256" key="21">
    <source>
        <dbReference type="ARBA" id="ARBA00022890"/>
    </source>
</evidence>
<feature type="site" description="Cleavage; by host furin" evidence="33">
    <location>
        <begin position="517"/>
        <end position="518"/>
    </location>
</feature>
<dbReference type="GO" id="GO:0052031">
    <property type="term" value="P:symbiont-mediated perturbation of host defense response"/>
    <property type="evidence" value="ECO:0007669"/>
    <property type="project" value="UniProtKB-UniRule"/>
</dbReference>
<dbReference type="Pfam" id="PF00517">
    <property type="entry name" value="GP41"/>
    <property type="match status" value="1"/>
</dbReference>
<evidence type="ECO:0000256" key="27">
    <source>
        <dbReference type="ARBA" id="ARBA00023157"/>
    </source>
</evidence>
<dbReference type="GO" id="GO:0019082">
    <property type="term" value="P:viral protein processing"/>
    <property type="evidence" value="ECO:0007669"/>
    <property type="project" value="UniProtKB-UniRule"/>
</dbReference>
<dbReference type="GO" id="GO:0016020">
    <property type="term" value="C:membrane"/>
    <property type="evidence" value="ECO:0007669"/>
    <property type="project" value="UniProtKB-UniRule"/>
</dbReference>
<reference evidence="38" key="2">
    <citation type="journal article" name="Sci. Transl. Med.">
        <title>Heightened resistance to host type 1 interferons characterizes HIV-1 at transmission and after antiretroviral therapy interruption.</title>
        <authorList>
            <person name="Gondim M.V.P."/>
            <person name="Sherrill-Mix S."/>
            <person name="Bibollet-Ruche F."/>
            <person name="Russell R.M."/>
            <person name="Trimboli S."/>
            <person name="Smith A.G."/>
            <person name="Li Y."/>
            <person name="Liu W."/>
            <person name="Avitto A.N."/>
            <person name="DeVoto J.C."/>
            <person name="Connell J."/>
            <person name="Fenton-May A.E."/>
            <person name="Pellegrino P."/>
            <person name="Williams I."/>
            <person name="Papasavvas E."/>
            <person name="Lorenzi J.C.C."/>
            <person name="Salantes D.B."/>
            <person name="Mampe F."/>
            <person name="Monroy M.A."/>
            <person name="Cohen Y.Z."/>
            <person name="Heath S."/>
            <person name="Saag M.S."/>
            <person name="Montaner L.J."/>
            <person name="Collman R.G."/>
            <person name="Siliciano J.M."/>
            <person name="Siliciano R.F."/>
            <person name="Plenderleith L.J."/>
            <person name="Sharp P.M."/>
            <person name="Caskey M."/>
            <person name="Nussenzweig M.C."/>
            <person name="Shaw G.M."/>
            <person name="Borrow P."/>
            <person name="Bar K.J."/>
            <person name="Hahn B.H."/>
        </authorList>
    </citation>
    <scope>NUCLEOTIDE SEQUENCE</scope>
    <source>
        <strain evidence="38">MM23.12.22C1</strain>
    </source>
</reference>
<dbReference type="InterPro" id="IPR000328">
    <property type="entry name" value="GP41-like"/>
</dbReference>
<accession>A0A887EZF6</accession>
<evidence type="ECO:0000256" key="10">
    <source>
        <dbReference type="ARBA" id="ARBA00022570"/>
    </source>
</evidence>
<dbReference type="SUPFAM" id="SSF58069">
    <property type="entry name" value="Virus ectodomain"/>
    <property type="match status" value="1"/>
</dbReference>
<keyword evidence="22 33" id="KW-1133">Transmembrane helix</keyword>
<dbReference type="GO" id="GO:1903911">
    <property type="term" value="P:positive regulation of receptor clustering"/>
    <property type="evidence" value="ECO:0007669"/>
    <property type="project" value="UniProtKB-UniRule"/>
</dbReference>
<evidence type="ECO:0000256" key="5">
    <source>
        <dbReference type="ARBA" id="ARBA00004578"/>
    </source>
</evidence>
<organism evidence="38">
    <name type="scientific">Human immunodeficiency virus type 1</name>
    <name type="common">HIV-1</name>
    <dbReference type="NCBI Taxonomy" id="11676"/>
    <lineage>
        <taxon>Viruses</taxon>
        <taxon>Riboviria</taxon>
        <taxon>Pararnavirae</taxon>
        <taxon>Artverviricota</taxon>
        <taxon>Revtraviricetes</taxon>
        <taxon>Ortervirales</taxon>
        <taxon>Retroviridae</taxon>
        <taxon>Orthoretrovirinae</taxon>
        <taxon>Lentivirus</taxon>
        <taxon>Lentivirus humimdef1</taxon>
    </lineage>
</organism>
<evidence type="ECO:0000256" key="20">
    <source>
        <dbReference type="ARBA" id="ARBA00022879"/>
    </source>
</evidence>
<evidence type="ECO:0000256" key="4">
    <source>
        <dbReference type="ARBA" id="ARBA00004563"/>
    </source>
</evidence>
<evidence type="ECO:0000256" key="18">
    <source>
        <dbReference type="ARBA" id="ARBA00022844"/>
    </source>
</evidence>
<comment type="PTM">
    <text evidence="33">Palmitoylation of the transmembrane protein and of Env polyprotein (prior to its proteolytic cleavage) is essential for their association with host cell membrane lipid rafts. Palmitoylation is therefore required for envelope trafficking to classical lipid rafts, but not for viral replication.</text>
</comment>
<dbReference type="Gene3D" id="1.10.287.210">
    <property type="match status" value="1"/>
</dbReference>
<feature type="disulfide bond" evidence="33">
    <location>
        <begin position="237"/>
        <end position="248"/>
    </location>
</feature>
<dbReference type="SUPFAM" id="SSF56502">
    <property type="entry name" value="gp120 core"/>
    <property type="match status" value="2"/>
</dbReference>
<keyword evidence="20 33" id="KW-0261">Viral envelope protein</keyword>
<keyword evidence="25 33" id="KW-0472">Membrane</keyword>
<evidence type="ECO:0000313" key="38">
    <source>
        <dbReference type="EMBL" id="QQX38254.1"/>
    </source>
</evidence>
<dbReference type="EMBL" id="MT794086">
    <property type="protein sequence ID" value="QQX38254.1"/>
    <property type="molecule type" value="Genomic_RNA"/>
</dbReference>
<feature type="region of interest" description="Immunosuppression" evidence="33">
    <location>
        <begin position="580"/>
        <end position="598"/>
    </location>
</feature>
<dbReference type="GO" id="GO:0075512">
    <property type="term" value="P:clathrin-dependent endocytosis of virus by host cell"/>
    <property type="evidence" value="ECO:0007669"/>
    <property type="project" value="UniProtKB-UniRule"/>
</dbReference>
<feature type="disulfide bond" evidence="33">
    <location>
        <begin position="53"/>
        <end position="73"/>
    </location>
</feature>
<comment type="domain">
    <text evidence="33">The CD4-binding region is targeted by the antibody b12.</text>
</comment>
<dbReference type="FunFam" id="2.170.40.20:FF:000003">
    <property type="entry name" value="Envelope glycoprotein gp160"/>
    <property type="match status" value="1"/>
</dbReference>
<evidence type="ECO:0000256" key="34">
    <source>
        <dbReference type="RuleBase" id="RU363095"/>
    </source>
</evidence>
<dbReference type="InterPro" id="IPR037527">
    <property type="entry name" value="Gp160"/>
</dbReference>
<feature type="short sequence motif" description="YXXL motif; contains endocytosis signal" evidence="33">
    <location>
        <begin position="718"/>
        <end position="721"/>
    </location>
</feature>
<feature type="disulfide bond" evidence="33">
    <location>
        <begin position="227"/>
        <end position="256"/>
    </location>
</feature>
<comment type="domain">
    <text evidence="33">Some of the most genetically diverse regions of the viral genome are present in Env. They are called variable regions 1 through 5 (V1 through V5). Coreceptor usage of gp120 is determined mainly by the primary structure of the third variable region (V3) in the outer domain of gp120. The sequence of V3 determines which coreceptor, CCR5 and/or CXCR4 (corresponding to R5/macrophage, X4/T cell and R5X4/T cell and macrophage tropism), is used to trigger the fusion potential of the Env complex, and hence which cells the virus can infect. Binding to CCR5 involves a region adjacent in addition to V3.</text>
</comment>
<evidence type="ECO:0000256" key="13">
    <source>
        <dbReference type="ARBA" id="ARBA00022685"/>
    </source>
</evidence>
<gene>
    <name evidence="33 38" type="primary">env</name>
</gene>
<dbReference type="FunFam" id="1.10.287.210:FF:000001">
    <property type="entry name" value="Envelope glycoprotein gp160"/>
    <property type="match status" value="1"/>
</dbReference>
<dbReference type="GO" id="GO:0019064">
    <property type="term" value="P:fusion of virus membrane with host plasma membrane"/>
    <property type="evidence" value="ECO:0007669"/>
    <property type="project" value="UniProtKB-UniRule"/>
</dbReference>
<dbReference type="FunFam" id="1.20.5.490:FF:000001">
    <property type="entry name" value="Envelope glycoprotein gp160"/>
    <property type="match status" value="1"/>
</dbReference>
<keyword evidence="29 33" id="KW-0899">Viral immunoevasion</keyword>
<feature type="region of interest" description="CD4-binding loop" evidence="33">
    <location>
        <begin position="370"/>
        <end position="380"/>
    </location>
</feature>
<evidence type="ECO:0000256" key="3">
    <source>
        <dbReference type="ARBA" id="ARBA00004505"/>
    </source>
</evidence>
<keyword evidence="15 33" id="KW-0053">Apoptosis</keyword>
<keyword evidence="18 33" id="KW-0946">Virion</keyword>
<comment type="PTM">
    <text evidence="33">Highly glycosylated by host. The high number of glycan on the protein is reffered to as 'glycan shield' because it contributes to hide protein sequence from adaptive immune system.</text>
</comment>
<evidence type="ECO:0000256" key="14">
    <source>
        <dbReference type="ARBA" id="ARBA00022692"/>
    </source>
</evidence>
<evidence type="ECO:0000256" key="23">
    <source>
        <dbReference type="ARBA" id="ARBA00023046"/>
    </source>
</evidence>
<reference evidence="38" key="1">
    <citation type="submission" date="2020-07" db="EMBL/GenBank/DDBJ databases">
        <authorList>
            <person name="Gondim M."/>
        </authorList>
    </citation>
    <scope>NUCLEOTIDE SEQUENCE</scope>
    <source>
        <strain evidence="38">MM23.12.22C1</strain>
    </source>
</reference>
<sequence length="862" mass="97940">MKVKETKRNCQHSWKWGIMLLGMLMICRASGNLWVTVYYGVPVWKEATTTLFCASDAKAYDTEVHNVWATHACVPTDPNPQEVVLENVTEDFNMWQNNMVEQMHEDIISLWDQSLKPCVKLTPLCVTLNCTNVNGTNANKTNANNTNSTADNSWKDITNCSFNVTTSIRDRVQRAYALFDRLDVVPIDDNDNNTNSNTTYRLMSCNTSVITQACPKISFEPIPIHYCAPAGFAILKCNNKTFSGKGKCNNVSTVQCTHGIKPVVSTQLLLNGSLAEEEVVIRSDNFTDNAKTIIVQLNESVQIDCIRPNNNTRKSINIGPGRAFFATGDIIGDIRRAHCNISETQWNKTLKQIVRKLREQFNKTIIFNHSSGGDPEIVMHSFNCGGEFFYCNSTQLFNSIWLLNDTGDDNRTSTVNRTITLPCRIKQIVNMWQEVGKAMYAPPIKGQISCSSNITGILLTRDGGYDNQSNNETFRPGGGDMRDNWRSELYKYKVVKIEPLGLAPTKARRRVVQREKRAVTLGAVFLGFLGAAGSTMGAASITLTVQARLLLSGIVQQQSNLLRAIEAQQHLLQLTVWGIKQLQARVLALERYLRDQQLLGIWGCSGKLICTTTVPWNTSWSNKNLSQIWDNMTWMQWEKEIENYTDLIYDLLEKSQNQQEKNEQELLALDKWASLWSWFDLTNWLWYIRIFIMIVGGLIGLRIIFAVLSVVNRVRQGYSPLSLQTRLPTPRGPDRPEGTEEEGGEKDRDTSVRLVDGFLALIWDDLRSLCLFSYHRLRDLLLIAARIVELLGRRGWEALKYWWNLLQYWSQELKNSAVSLLNATAIVVAEGTDRIIEVLQRIYRAFIHIPRRIRQGLEIALL</sequence>
<evidence type="ECO:0000256" key="2">
    <source>
        <dbReference type="ARBA" id="ARBA00004433"/>
    </source>
</evidence>
<keyword evidence="28 33" id="KW-0325">Glycoprotein</keyword>
<feature type="region of interest" description="Fusion peptide" evidence="33">
    <location>
        <begin position="518"/>
        <end position="538"/>
    </location>
</feature>
<evidence type="ECO:0000256" key="7">
    <source>
        <dbReference type="ARBA" id="ARBA00022506"/>
    </source>
</evidence>
<comment type="subcellular location">
    <molecule>Surface protein gp120</molecule>
    <subcellularLocation>
        <location evidence="33">Virion membrane</location>
        <topology evidence="33">Peripheral membrane protein</topology>
    </subcellularLocation>
    <subcellularLocation>
        <location evidence="33">Host cell membrane</location>
        <topology evidence="33">Peripheral membrane protein</topology>
    </subcellularLocation>
    <subcellularLocation>
        <location evidence="33">Host endosome membrane</location>
        <topology evidence="33">Single-pass type I membrane protein</topology>
    </subcellularLocation>
    <text evidence="33">The surface protein is not anchored to the viral envelope, but associates with the extravirion surface through its binding to TM. It is probably concentrated at the site of budding and incorporated into the virions possibly by contacts between the cytoplasmic tail of Env and the N-terminus of Gag.</text>
</comment>
<dbReference type="GO" id="GO:0055036">
    <property type="term" value="C:virion membrane"/>
    <property type="evidence" value="ECO:0007669"/>
    <property type="project" value="UniProtKB-SubCell"/>
</dbReference>
<keyword evidence="26 33" id="KW-0564">Palmitate</keyword>
<evidence type="ECO:0000256" key="26">
    <source>
        <dbReference type="ARBA" id="ARBA00023139"/>
    </source>
</evidence>
<evidence type="ECO:0000256" key="24">
    <source>
        <dbReference type="ARBA" id="ARBA00023054"/>
    </source>
</evidence>
<comment type="domain">
    <text evidence="33">The membrane proximal external region (MPER) present in gp41 is a tryptophan-rich region recognized by the antibodies 2F5, Z13, and 4E10. MPER seems to play a role in fusion.</text>
</comment>
<keyword evidence="23 33" id="KW-1039">Host endosome</keyword>
<feature type="transmembrane region" description="Helical" evidence="34">
    <location>
        <begin position="518"/>
        <end position="541"/>
    </location>
</feature>
<comment type="similarity">
    <text evidence="33">Belongs to the HIV-1 env protein family.</text>
</comment>
<dbReference type="GO" id="GO:1903908">
    <property type="term" value="P:positive regulation of plasma membrane raft polarization"/>
    <property type="evidence" value="ECO:0007669"/>
    <property type="project" value="UniProtKB-UniRule"/>
</dbReference>
<comment type="function">
    <text evidence="33">Surface protein gp120: Attaches the virus to the host lymphoid cell by binding to the primary receptor CD4. This interaction induces a structural rearrangement creating a high affinity binding site for a chemokine coreceptor like CXCR4 and/or CCR5. Acts as a ligand for CD209/DC-SIGN and CLEC4M/DC-SIGNR, which are respectively found on dendritic cells (DCs), and on endothelial cells of liver sinusoids and lymph node sinuses. These interactions allow capture of viral particles at mucosal surfaces by these cells and subsequent transmission to permissive cells. HIV subverts the migration properties of dendritic cells to gain access to CD4+ T-cells in lymph nodes. Virus transmission to permissive T-cells occurs either in trans (without DCs infection, through viral capture and transmission), or in cis (following DCs productive infection, through the usual CD4-gp120 interaction), thereby inducing a robust infection. In trans infection, bound virions remain infectious over days and it is proposed that they are not degraded, but protected in non-lysosomal acidic organelles within the DCs close to the cell membrane thus contributing to the viral infectious potential during DCs' migration from the periphery to the lymphoid tissues. On arrival at lymphoid tissues, intact virions recycle back to DCs' cell surface allowing virus transmission to CD4+ T-cells.</text>
</comment>
<evidence type="ECO:0000256" key="28">
    <source>
        <dbReference type="ARBA" id="ARBA00023180"/>
    </source>
</evidence>
<keyword evidence="10 33" id="KW-1165">Clathrin-mediated endocytosis of virus by host</keyword>
<keyword evidence="31 33" id="KW-1160">Virus entry into host cell</keyword>
<comment type="function">
    <text evidence="33">Envelope glycoprotein gp160: Oligomerizes in the host endoplasmic reticulum into predominantly trimers. In a second time, gp160 transits in the host Golgi, where glycosylation is completed. The precursor is then proteolytically cleaved in the trans-Golgi and thereby activated by cellular furin or furin-like proteases to produce gp120 and gp41.</text>
</comment>
<dbReference type="GO" id="GO:0019062">
    <property type="term" value="P:virion attachment to host cell"/>
    <property type="evidence" value="ECO:0007669"/>
    <property type="project" value="UniProtKB-UniRule"/>
</dbReference>
<evidence type="ECO:0000256" key="15">
    <source>
        <dbReference type="ARBA" id="ARBA00022703"/>
    </source>
</evidence>
<feature type="domain" description="Human immunodeficiency virus 1 envelope glycoprotein Gp120" evidence="36">
    <location>
        <begin position="33"/>
        <end position="517"/>
    </location>
</feature>
<evidence type="ECO:0000259" key="36">
    <source>
        <dbReference type="Pfam" id="PF00516"/>
    </source>
</evidence>
<keyword evidence="21 33" id="KW-1164">Virus endocytosis by host</keyword>
<feature type="lipid moiety-binding region" description="S-palmitoyl cysteine; by host" evidence="33">
    <location>
        <position position="770"/>
    </location>
</feature>
<evidence type="ECO:0000256" key="16">
    <source>
        <dbReference type="ARBA" id="ARBA00022729"/>
    </source>
</evidence>
<comment type="caution">
    <text evidence="33 34">Lacks conserved residue(s) required for the propagation of feature annotation.</text>
</comment>
<evidence type="ECO:0000256" key="31">
    <source>
        <dbReference type="ARBA" id="ARBA00023296"/>
    </source>
</evidence>
<keyword evidence="30 33" id="KW-0449">Lipoprotein</keyword>
<evidence type="ECO:0000256" key="6">
    <source>
        <dbReference type="ARBA" id="ARBA00004650"/>
    </source>
</evidence>
<dbReference type="GO" id="GO:0044175">
    <property type="term" value="C:host cell endosome membrane"/>
    <property type="evidence" value="ECO:0007669"/>
    <property type="project" value="UniProtKB-SubCell"/>
</dbReference>
<feature type="chain" id="PRO_5033193974" description="Envelope glycoprotein gp160" evidence="33">
    <location>
        <begin position="32"/>
        <end position="862"/>
    </location>
</feature>
<feature type="topological domain" description="Cytoplasmic" evidence="33">
    <location>
        <begin position="712"/>
        <end position="862"/>
    </location>
</feature>
<evidence type="ECO:0000256" key="8">
    <source>
        <dbReference type="ARBA" id="ARBA00022510"/>
    </source>
</evidence>
<evidence type="ECO:0000256" key="9">
    <source>
        <dbReference type="ARBA" id="ARBA00022511"/>
    </source>
</evidence>
<dbReference type="GO" id="GO:0020002">
    <property type="term" value="C:host cell plasma membrane"/>
    <property type="evidence" value="ECO:0007669"/>
    <property type="project" value="UniProtKB-SubCell"/>
</dbReference>
<dbReference type="InterPro" id="IPR000777">
    <property type="entry name" value="HIV1_Gp120"/>
</dbReference>
<dbReference type="InterPro" id="IPR036377">
    <property type="entry name" value="Gp120_core_sf"/>
</dbReference>
<dbReference type="GO" id="GO:0019031">
    <property type="term" value="C:viral envelope"/>
    <property type="evidence" value="ECO:0007669"/>
    <property type="project" value="UniProtKB-KW"/>
</dbReference>
<evidence type="ECO:0000256" key="35">
    <source>
        <dbReference type="SAM" id="MobiDB-lite"/>
    </source>
</evidence>
<keyword evidence="12 33" id="KW-1162">Viral penetration into host cytoplasm</keyword>
<comment type="subcellular location">
    <molecule>Transmembrane protein gp41</molecule>
    <subcellularLocation>
        <location evidence="33">Virion membrane</location>
        <topology evidence="33">Single-pass type I membrane protein</topology>
    </subcellularLocation>
    <subcellularLocation>
        <location evidence="33">Host cell membrane</location>
        <topology evidence="33">Single-pass type I membrane protein</topology>
    </subcellularLocation>
    <subcellularLocation>
        <location evidence="33">Host endosome membrane</location>
        <topology evidence="33">Single-pass type I membrane protein</topology>
    </subcellularLocation>
    <text evidence="33">It is probably concentrated at the site of budding and incorporated into the virions possibly by contacts between the cytoplasmic tail of Env and the N-terminus of Gag.</text>
</comment>
<comment type="function">
    <text evidence="33">Transmembrane protein gp41: Acts as a class I viral fusion protein. Under the current model, the protein has at least 3 conformational states: pre-fusion native state, pre-hairpin intermediate state, and post-fusion hairpin state. During fusion of viral and target intracellular membranes, the coiled coil regions (heptad repeats) assume a trimer-of-hairpins structure, positioning the fusion peptide in close proximity to the C-terminal region of the ectodomain. The formation of this structure appears to drive apposition and subsequent fusion of viral and target cell membranes. Complete fusion occurs in host cell endosomes and is dynamin-dependent, however some lipid transfer might occur at the plasma membrane. The virus undergoes clathrin-dependent internalization long before endosomal fusion, thus minimizing the surface exposure of conserved viral epitopes during fusion and reducing the efficacy of inhibitors targeting these epitopes. Membranes fusion leads to delivery of the nucleocapsid into the cytoplasm.</text>
</comment>
<evidence type="ECO:0000256" key="1">
    <source>
        <dbReference type="ARBA" id="ARBA00004402"/>
    </source>
</evidence>
<comment type="domain">
    <text evidence="33">The YXXL motif is involved in determining the exact site of viral release at the surface of infected mononuclear cells and promotes endocytosis. YXXL and di-leucine endocytosis motifs interact directly or indirectly with the clathrin adapter complexes, opperate independently, and their activities are not additive.</text>
</comment>
<name>A0A887EZF6_HV1</name>
<dbReference type="GO" id="GO:0005198">
    <property type="term" value="F:structural molecule activity"/>
    <property type="evidence" value="ECO:0007669"/>
    <property type="project" value="UniProtKB-UniRule"/>
</dbReference>
<feature type="disulfide bond" evidence="33">
    <location>
        <begin position="604"/>
        <end position="610"/>
    </location>
</feature>
<evidence type="ECO:0000259" key="37">
    <source>
        <dbReference type="Pfam" id="PF00517"/>
    </source>
</evidence>
<comment type="domain">
    <text evidence="33 34">The 17 amino acids long immunosuppressive region is present in many retroviral envelope proteins. Synthetic peptides derived from this relatively conserved sequence inhibit immune function in vitro and in vivo.</text>
</comment>
<organismHost>
    <name type="scientific">Homo sapiens</name>
    <name type="common">Human</name>
    <dbReference type="NCBI Taxonomy" id="9606"/>
</organismHost>
<keyword evidence="11 33" id="KW-0945">Host-virus interaction</keyword>
<dbReference type="Pfam" id="PF00516">
    <property type="entry name" value="GP120"/>
    <property type="match status" value="1"/>
</dbReference>
<feature type="chain" id="PRO_5033193973" description="Transmembrane protein gp41" evidence="33">
    <location>
        <begin position="518"/>
        <end position="862"/>
    </location>
</feature>
<keyword evidence="7 33" id="KW-1168">Fusion of virus membrane with host membrane</keyword>
<dbReference type="Gene3D" id="1.20.5.490">
    <property type="entry name" value="Single helix bin"/>
    <property type="match status" value="1"/>
</dbReference>
<comment type="subunit">
    <text evidence="32">The mature envelope protein (Env) consists of a homotrimer of non-covalently associated gp120-gp41 heterodimers. The resulting complex protrudes from the virus surface as a spike. There seems to be as few as 10 spikes on the average virion. Interacts with host CD4, CCR5 and CXCR4. Gp120 also interacts with the C-type lectins CD209/DC-SIGN and CLEC4M/DC-SIGNR (collectively referred to as DC-SIGN(R)). Gp120 and gp41 interact with GalCer. Gp120 interacts with host ITGA4/ITGB7 complex; on CD4+ T-cells, this interaction results in rapid activation of integrin ITGAL/LFA-1, which facilitates efficient cell-to-cell spreading of HIV-1. Gp120 interacts with cell-associated heparan sulfate; this interaction increases virus infectivity on permissive cells and may be involved in infection of CD4- cells.</text>
</comment>
<keyword evidence="13 33" id="KW-0165">Cleavage on pair of basic residues</keyword>
<feature type="region of interest" description="MPER; binding to GalCer" evidence="33">
    <location>
        <begin position="668"/>
        <end position="689"/>
    </location>
</feature>
<proteinExistence type="inferred from homology"/>
<evidence type="ECO:0000256" key="12">
    <source>
        <dbReference type="ARBA" id="ARBA00022595"/>
    </source>
</evidence>
<comment type="subcellular location">
    <subcellularLocation>
        <location evidence="3">Host cell membrane</location>
        <topology evidence="3">Peripheral membrane protein</topology>
    </subcellularLocation>
    <subcellularLocation>
        <location evidence="1">Host cell membrane</location>
        <topology evidence="1">Single-pass type I membrane protein</topology>
    </subcellularLocation>
    <subcellularLocation>
        <location evidence="2">Host endosome membrane</location>
        <topology evidence="2">Peripheral membrane protein</topology>
    </subcellularLocation>
    <subcellularLocation>
        <location evidence="5">Host endosome membrane</location>
        <topology evidence="5">Single-pass type I membrane protein</topology>
    </subcellularLocation>
    <subcellularLocation>
        <location evidence="6">Virion membrane</location>
        <topology evidence="6">Peripheral membrane protein</topology>
    </subcellularLocation>
    <subcellularLocation>
        <location evidence="4">Virion membrane</location>
        <topology evidence="4">Single-pass type I membrane protein</topology>
    </subcellularLocation>
</comment>
<feature type="transmembrane region" description="Helical" evidence="34">
    <location>
        <begin position="684"/>
        <end position="711"/>
    </location>
</feature>
<evidence type="ECO:0000256" key="22">
    <source>
        <dbReference type="ARBA" id="ARBA00022989"/>
    </source>
</evidence>
<dbReference type="GO" id="GO:0039654">
    <property type="term" value="P:fusion of virus membrane with host endosome membrane"/>
    <property type="evidence" value="ECO:0007669"/>
    <property type="project" value="UniProtKB-UniRule"/>
</dbReference>
<dbReference type="Gene3D" id="2.170.40.20">
    <property type="entry name" value="Human immunodeficiency virus 1, Gp160, envelope glycoprotein"/>
    <property type="match status" value="2"/>
</dbReference>
<feature type="coiled-coil region" evidence="33">
    <location>
        <begin position="639"/>
        <end position="673"/>
    </location>
</feature>
<keyword evidence="14 33" id="KW-0812">Transmembrane</keyword>
<evidence type="ECO:0000256" key="17">
    <source>
        <dbReference type="ARBA" id="ARBA00022804"/>
    </source>
</evidence>
<comment type="miscellaneous">
    <text evidence="33">Inhibitors targeting HIV-1 viral envelope proteins are used as antiretroviral drugs. Attachment of virions to the cell surface via non-specific interactions and CD4 binding can be blocked by inhibitors that include cyanovirin-N, cyclotriazadisulfonamide analogs, PRO 2000, TNX 355 and PRO 542. In addition, BMS 806 can block CD4-induced conformational changes. Env interactions with the coreceptor molecules can be targeted by CCR5 antagonists including SCH-D, maraviroc (UK 427857) and aplaviroc (GW 873140), and the CXCR4 antagonist AMD 070. Fusion of viral and cellular membranes can be inhibited by peptides such as enfuvirtide and tifuvirtide (T 1249). Resistance to inhibitors associated with mutations in Env are observed. Most of the time, single mutations confer only a modest reduction in drug susceptibility. Combination of several mutations is usually required to develop a high-level drug resistance.</text>
</comment>
<evidence type="ECO:0000256" key="19">
    <source>
        <dbReference type="ARBA" id="ARBA00022870"/>
    </source>
</evidence>
<evidence type="ECO:0000256" key="25">
    <source>
        <dbReference type="ARBA" id="ARBA00023136"/>
    </source>
</evidence>
<evidence type="ECO:0000256" key="33">
    <source>
        <dbReference type="HAMAP-Rule" id="MF_04083"/>
    </source>
</evidence>
<feature type="region of interest" description="Disordered" evidence="35">
    <location>
        <begin position="723"/>
        <end position="748"/>
    </location>
</feature>
<keyword evidence="19 33" id="KW-1043">Host membrane</keyword>
<evidence type="ECO:0000256" key="30">
    <source>
        <dbReference type="ARBA" id="ARBA00023288"/>
    </source>
</evidence>
<dbReference type="CDD" id="cd09909">
    <property type="entry name" value="HIV-1-like_HR1-HR2"/>
    <property type="match status" value="1"/>
</dbReference>
<keyword evidence="8 33" id="KW-1170">Fusion of virus membrane with host endosomal membrane</keyword>
<feature type="short sequence motif" description="Di-leucine internalization motif" evidence="33">
    <location>
        <begin position="861"/>
        <end position="862"/>
    </location>
</feature>
<evidence type="ECO:0000256" key="29">
    <source>
        <dbReference type="ARBA" id="ARBA00023280"/>
    </source>
</evidence>
<keyword evidence="27 33" id="KW-1015">Disulfide bond</keyword>
<evidence type="ECO:0000256" key="32">
    <source>
        <dbReference type="ARBA" id="ARBA00062028"/>
    </source>
</evidence>
<keyword evidence="9 33" id="KW-1032">Host cell membrane</keyword>
<evidence type="ECO:0000256" key="11">
    <source>
        <dbReference type="ARBA" id="ARBA00022581"/>
    </source>
</evidence>
<dbReference type="HAMAP" id="MF_04083">
    <property type="entry name" value="HIV_ENV"/>
    <property type="match status" value="1"/>
</dbReference>
<keyword evidence="24 33" id="KW-0175">Coiled coil</keyword>
<feature type="domain" description="Retroviral envelope protein GP41-like" evidence="37">
    <location>
        <begin position="536"/>
        <end position="724"/>
    </location>
</feature>
<dbReference type="FunFam" id="2.170.40.20:FF:000001">
    <property type="entry name" value="Envelope glycoprotein gp160"/>
    <property type="match status" value="1"/>
</dbReference>
<keyword evidence="16 33" id="KW-0732">Signal</keyword>
<comment type="miscellaneous">
    <text evidence="33">HIV-1 lineages are divided in three main groups, M (for Major), O (for Outlier), and N (for New, or Non-M, Non-O). The vast majority of strains found worldwide belong to the group M. Group O seems to be endemic to and largely confined to Cameroon and neighboring countries in West Central Africa, where these viruses represent a small minority of HIV-1 strains. The group N is represented by a limited number of isolates from Cameroonian persons. The group M is further subdivided in 9 clades or subtypes (A to D, F to H, J and K).</text>
</comment>
<comment type="subunit">
    <text evidence="33">The mature envelope protein (Env) consists of a homotrimer of non-covalently associated gp120-gp41 heterodimers. The resulting complex protrudes from the virus surface as a spike. There seems to be as few as 10 spikes on the average virion. Surface protein gp120 interacts with host CD4, CCR5 and CXCR4. Gp120 also interacts with the C-type lectins CD209/DC-SIGN and CLEC4M/DC-SIGNR (collectively referred to as DC-SIGN(R)). Gp120 and gp41 interact with GalCer. Gp120 interacts with host ITGA4/ITGB7 complex; on CD4+ T-cells, this interaction results in rapid activation of integrin ITGAL/LFA-1, which facilitates efficient cell-to-cell spreading of HIV-1. Gp120 interacts with cell-associated heparan sulfate; this interaction increases virus infectivity on permissive cells and may be involved in infection of CD4- cells.</text>
</comment>
<keyword evidence="17 33" id="KW-1161">Viral attachment to host cell</keyword>
<comment type="PTM">
    <text evidence="33">Specific enzymatic cleavages in vivo yield mature proteins. Envelope glycoproteins are synthesized as a inactive precursor that is heavily N-glycosylated and processed likely by host cell furin in the Golgi to yield the mature SU and TM proteins. The cleavage site between SU and TM requires the minimal sequence [KR]-X-[KR]-R. About 2 of the 9 disulfide bonds of gp41 are reduced by P4HB/PDI, following binding to CD4 receptor.</text>
</comment>
<protein>
    <recommendedName>
        <fullName evidence="33">Envelope glycoprotein gp160</fullName>
    </recommendedName>
    <alternativeName>
        <fullName evidence="33">Env polyprotein</fullName>
    </alternativeName>
    <component>
        <recommendedName>
            <fullName evidence="33">Surface protein gp120</fullName>
            <shortName evidence="33">SU</shortName>
        </recommendedName>
        <alternativeName>
            <fullName evidence="33">Glycoprotein 120</fullName>
            <shortName evidence="33">gp120</shortName>
        </alternativeName>
    </component>
    <component>
        <recommendedName>
            <fullName evidence="33">Transmembrane protein gp41</fullName>
            <shortName evidence="33">TM</shortName>
        </recommendedName>
        <alternativeName>
            <fullName evidence="33">Glycoprotein 41</fullName>
            <shortName evidence="33">gp41</shortName>
        </alternativeName>
    </component>
</protein>